<name>A0A836JXB8_9HYME</name>
<evidence type="ECO:0000313" key="1">
    <source>
        <dbReference type="EMBL" id="KAG5329041.1"/>
    </source>
</evidence>
<feature type="non-terminal residue" evidence="1">
    <location>
        <position position="268"/>
    </location>
</feature>
<keyword evidence="2" id="KW-1185">Reference proteome</keyword>
<dbReference type="EMBL" id="JAANIB010006490">
    <property type="protein sequence ID" value="KAG5329041.1"/>
    <property type="molecule type" value="Genomic_DNA"/>
</dbReference>
<comment type="caution">
    <text evidence="1">The sequence shown here is derived from an EMBL/GenBank/DDBJ whole genome shotgun (WGS) entry which is preliminary data.</text>
</comment>
<dbReference type="PANTHER" id="PTHR37162">
    <property type="entry name" value="HAT FAMILY DIMERISATION DOMAINCONTAINING PROTEIN-RELATED"/>
    <property type="match status" value="1"/>
</dbReference>
<gene>
    <name evidence="1" type="primary">Zbed8</name>
    <name evidence="1" type="ORF">G6Z77_0012767</name>
</gene>
<evidence type="ECO:0000313" key="2">
    <source>
        <dbReference type="Proteomes" id="UP000670152"/>
    </source>
</evidence>
<feature type="non-terminal residue" evidence="1">
    <location>
        <position position="1"/>
    </location>
</feature>
<dbReference type="PANTHER" id="PTHR37162:SF1">
    <property type="entry name" value="BED-TYPE DOMAIN-CONTAINING PROTEIN"/>
    <property type="match status" value="1"/>
</dbReference>
<reference evidence="1 2" key="1">
    <citation type="submission" date="2020-02" db="EMBL/GenBank/DDBJ databases">
        <title>Relaxed selection underlies rapid genomic changes in the transitions from sociality to social parasitism in ants.</title>
        <authorList>
            <person name="Bi X."/>
        </authorList>
    </citation>
    <scope>NUCLEOTIDE SEQUENCE [LARGE SCALE GENOMIC DNA]</scope>
    <source>
        <strain evidence="1">BGI-DK2014b</strain>
        <tissue evidence="1">Whole body</tissue>
    </source>
</reference>
<dbReference type="AlphaFoldDB" id="A0A836JXB8"/>
<protein>
    <submittedName>
        <fullName evidence="1">ZBED8 protein</fullName>
    </submittedName>
</protein>
<organism evidence="1 2">
    <name type="scientific">Acromyrmex heyeri</name>
    <dbReference type="NCBI Taxonomy" id="230685"/>
    <lineage>
        <taxon>Eukaryota</taxon>
        <taxon>Metazoa</taxon>
        <taxon>Ecdysozoa</taxon>
        <taxon>Arthropoda</taxon>
        <taxon>Hexapoda</taxon>
        <taxon>Insecta</taxon>
        <taxon>Pterygota</taxon>
        <taxon>Neoptera</taxon>
        <taxon>Endopterygota</taxon>
        <taxon>Hymenoptera</taxon>
        <taxon>Apocrita</taxon>
        <taxon>Aculeata</taxon>
        <taxon>Formicoidea</taxon>
        <taxon>Formicidae</taxon>
        <taxon>Myrmicinae</taxon>
        <taxon>Acromyrmex</taxon>
    </lineage>
</organism>
<sequence length="268" mass="30706">MCVLVKYVSPIDKKVKIQLLELLILDATNCSAKKIFEIFKNFFLENKIPLKNIIGMASDNASVMIGRNNSFYLHLKSETPNLIMLNCICHALFQSRKILIHKLFINKIIQIAQNFVIFEALNNIAILNIDDEKNIKHLTDIYVGQECENFLTTQFSEFAQQIKYKCLDFYKTTFKEMIKRLPKGLAGMGGEERVAGAHRDEMLIQDGVSTMMADIRKQLLASLWLLATSDSYKSVGERFDICKSSLSVSFMRVIDALNEITDDMIQWL</sequence>
<proteinExistence type="predicted"/>
<dbReference type="OrthoDB" id="7533242at2759"/>
<dbReference type="Proteomes" id="UP000670152">
    <property type="component" value="Unassembled WGS sequence"/>
</dbReference>
<accession>A0A836JXB8</accession>